<dbReference type="Pfam" id="PF08327">
    <property type="entry name" value="AHSA1"/>
    <property type="match status" value="1"/>
</dbReference>
<protein>
    <recommendedName>
        <fullName evidence="3">Activator of Hsp90 ATPase homologue 1/2-like C-terminal domain-containing protein</fullName>
    </recommendedName>
</protein>
<feature type="domain" description="Activator of Hsp90 ATPase homologue 1/2-like C-terminal" evidence="3">
    <location>
        <begin position="44"/>
        <end position="155"/>
    </location>
</feature>
<evidence type="ECO:0000256" key="1">
    <source>
        <dbReference type="ARBA" id="ARBA00006817"/>
    </source>
</evidence>
<dbReference type="RefSeq" id="WP_138403984.1">
    <property type="nucleotide sequence ID" value="NZ_VBSP01000007.1"/>
</dbReference>
<comment type="caution">
    <text evidence="4">The sequence shown here is derived from an EMBL/GenBank/DDBJ whole genome shotgun (WGS) entry which is preliminary data.</text>
</comment>
<dbReference type="SUPFAM" id="SSF55961">
    <property type="entry name" value="Bet v1-like"/>
    <property type="match status" value="1"/>
</dbReference>
<evidence type="ECO:0000256" key="2">
    <source>
        <dbReference type="SAM" id="MobiDB-lite"/>
    </source>
</evidence>
<dbReference type="InterPro" id="IPR013538">
    <property type="entry name" value="ASHA1/2-like_C"/>
</dbReference>
<evidence type="ECO:0000313" key="4">
    <source>
        <dbReference type="EMBL" id="TLQ48818.1"/>
    </source>
</evidence>
<name>A0A5R9EEV1_9LACT</name>
<dbReference type="OrthoDB" id="9803476at2"/>
<feature type="region of interest" description="Disordered" evidence="2">
    <location>
        <begin position="1"/>
        <end position="26"/>
    </location>
</feature>
<dbReference type="Gene3D" id="3.30.530.20">
    <property type="match status" value="1"/>
</dbReference>
<sequence length="188" mass="22049">MDSHKDEHAHEHGHDHNHDHHHHSELDHLTHNHGIDIVLQGELNANIERVWEVLTSNEYVKQWFPELEFESLKAGGNLMFNSGDMHIDMMIYDVEVPSHLSFEWGEGNIVTFDLVSNDDLTTQLNYTQWIHHIDEEHSPKDVTGWLICMQKISAIIDNKPIPDTMELYNEYYDEVEQLIKKQTSAEFE</sequence>
<proteinExistence type="inferred from homology"/>
<dbReference type="AlphaFoldDB" id="A0A5R9EEV1"/>
<dbReference type="Proteomes" id="UP000306420">
    <property type="component" value="Unassembled WGS sequence"/>
</dbReference>
<accession>A0A5R9EEV1</accession>
<comment type="similarity">
    <text evidence="1">Belongs to the AHA1 family.</text>
</comment>
<organism evidence="4 5">
    <name type="scientific">Ruoffia tabacinasalis</name>
    <dbReference type="NCBI Taxonomy" id="87458"/>
    <lineage>
        <taxon>Bacteria</taxon>
        <taxon>Bacillati</taxon>
        <taxon>Bacillota</taxon>
        <taxon>Bacilli</taxon>
        <taxon>Lactobacillales</taxon>
        <taxon>Aerococcaceae</taxon>
        <taxon>Ruoffia</taxon>
    </lineage>
</organism>
<evidence type="ECO:0000313" key="5">
    <source>
        <dbReference type="Proteomes" id="UP000306420"/>
    </source>
</evidence>
<dbReference type="EMBL" id="VBSP01000007">
    <property type="protein sequence ID" value="TLQ48818.1"/>
    <property type="molecule type" value="Genomic_DNA"/>
</dbReference>
<reference evidence="4 5" key="1">
    <citation type="submission" date="2019-05" db="EMBL/GenBank/DDBJ databases">
        <title>The metagenome of a microbial culture collection derived from dairy environment covers the genomic content of the human microbiome.</title>
        <authorList>
            <person name="Roder T."/>
            <person name="Wuthrich D."/>
            <person name="Sattari Z."/>
            <person name="Von Ah U."/>
            <person name="Bar C."/>
            <person name="Ronchi F."/>
            <person name="Macpherson A.J."/>
            <person name="Ganal-Vonarburg S.C."/>
            <person name="Bruggmann R."/>
            <person name="Vergeres G."/>
        </authorList>
    </citation>
    <scope>NUCLEOTIDE SEQUENCE [LARGE SCALE GENOMIC DNA]</scope>
    <source>
        <strain evidence="4 5">FAM 24227</strain>
    </source>
</reference>
<evidence type="ECO:0000259" key="3">
    <source>
        <dbReference type="Pfam" id="PF08327"/>
    </source>
</evidence>
<gene>
    <name evidence="4" type="ORF">FEZ33_03345</name>
</gene>
<dbReference type="InterPro" id="IPR023393">
    <property type="entry name" value="START-like_dom_sf"/>
</dbReference>